<sequence length="94" mass="10656">IYLPLPSFVNRFVIYTCRYLSMPKRKQNKSNGCKKLEVSNSSTTNVEVHINTNDVTSAPVQSNDEDFLDNIVVTMNKRRKHLNSFYNDSGSAPG</sequence>
<dbReference type="Proteomes" id="UP000681967">
    <property type="component" value="Unassembled WGS sequence"/>
</dbReference>
<evidence type="ECO:0000313" key="2">
    <source>
        <dbReference type="Proteomes" id="UP000681967"/>
    </source>
</evidence>
<accession>A0A8S3FQE5</accession>
<dbReference type="AlphaFoldDB" id="A0A8S3FQE5"/>
<feature type="non-terminal residue" evidence="1">
    <location>
        <position position="1"/>
    </location>
</feature>
<protein>
    <submittedName>
        <fullName evidence="1">Uncharacterized protein</fullName>
    </submittedName>
</protein>
<gene>
    <name evidence="1" type="ORF">BYL167_LOCUS69235</name>
</gene>
<name>A0A8S3FQE5_9BILA</name>
<evidence type="ECO:0000313" key="1">
    <source>
        <dbReference type="EMBL" id="CAF5135370.1"/>
    </source>
</evidence>
<organism evidence="1 2">
    <name type="scientific">Rotaria magnacalcarata</name>
    <dbReference type="NCBI Taxonomy" id="392030"/>
    <lineage>
        <taxon>Eukaryota</taxon>
        <taxon>Metazoa</taxon>
        <taxon>Spiralia</taxon>
        <taxon>Gnathifera</taxon>
        <taxon>Rotifera</taxon>
        <taxon>Eurotatoria</taxon>
        <taxon>Bdelloidea</taxon>
        <taxon>Philodinida</taxon>
        <taxon>Philodinidae</taxon>
        <taxon>Rotaria</taxon>
    </lineage>
</organism>
<reference evidence="1" key="1">
    <citation type="submission" date="2021-02" db="EMBL/GenBank/DDBJ databases">
        <authorList>
            <person name="Nowell W R."/>
        </authorList>
    </citation>
    <scope>NUCLEOTIDE SEQUENCE</scope>
</reference>
<dbReference type="EMBL" id="CAJOBH010249780">
    <property type="protein sequence ID" value="CAF5135370.1"/>
    <property type="molecule type" value="Genomic_DNA"/>
</dbReference>
<proteinExistence type="predicted"/>
<comment type="caution">
    <text evidence="1">The sequence shown here is derived from an EMBL/GenBank/DDBJ whole genome shotgun (WGS) entry which is preliminary data.</text>
</comment>